<feature type="domain" description="Inhibitor I9" evidence="10">
    <location>
        <begin position="37"/>
        <end position="113"/>
    </location>
</feature>
<comment type="caution">
    <text evidence="11">The sequence shown here is derived from an EMBL/GenBank/DDBJ whole genome shotgun (WGS) entry which is preliminary data.</text>
</comment>
<sequence>MHMYVIAVHILAYAACTVYAFALPVDTPVDKVYVSDRYIITLKPGYNIHEHISEVHILGDKSTNKSSDRRPFYGITHQYNISDFQGYAGHFDPLLVKKLRDMEDIDTIEPDQAFPSHKLDIQEHPISILPRKRITQKGASWGLHHISHKKKNRSTDVQYVYDATAGAGTYAYVLDTGIWTQHPQFEGRASFGYNALRKTVKDDDDTDGHGTQVAGIIGSKIFGVAKKCNMIAVKTQGPGGTNAIFLDGYNWAVNDIISKKRQAKAVINVSTGSKKSAAINKAIDAAFAKGITTVAAAGNDAKNASMYSPGSAEGSITVSATDEDYKRNIDANTGPGVAIFAPGVRIATTSIGSPEAGAVGNGTSYAAPFVAGLVLYFKGMKSLPNANATRKHLLKTAAPKLVNDPAGAKNLFAYNDSGQ</sequence>
<dbReference type="PROSITE" id="PS00138">
    <property type="entry name" value="SUBTILASE_SER"/>
    <property type="match status" value="1"/>
</dbReference>
<evidence type="ECO:0000259" key="9">
    <source>
        <dbReference type="Pfam" id="PF00082"/>
    </source>
</evidence>
<dbReference type="InterPro" id="IPR022398">
    <property type="entry name" value="Peptidase_S8_His-AS"/>
</dbReference>
<dbReference type="AlphaFoldDB" id="A0A9P4MCR8"/>
<dbReference type="PRINTS" id="PR00723">
    <property type="entry name" value="SUBTILISIN"/>
</dbReference>
<keyword evidence="2 6" id="KW-0645">Protease</keyword>
<dbReference type="InterPro" id="IPR023828">
    <property type="entry name" value="Peptidase_S8_Ser-AS"/>
</dbReference>
<dbReference type="InterPro" id="IPR050131">
    <property type="entry name" value="Peptidase_S8_subtilisin-like"/>
</dbReference>
<feature type="chain" id="PRO_5040436916" evidence="8">
    <location>
        <begin position="23"/>
        <end position="419"/>
    </location>
</feature>
<evidence type="ECO:0000256" key="8">
    <source>
        <dbReference type="SAM" id="SignalP"/>
    </source>
</evidence>
<dbReference type="GO" id="GO:0004252">
    <property type="term" value="F:serine-type endopeptidase activity"/>
    <property type="evidence" value="ECO:0007669"/>
    <property type="project" value="UniProtKB-UniRule"/>
</dbReference>
<accession>A0A9P4MCR8</accession>
<comment type="similarity">
    <text evidence="1 6 7">Belongs to the peptidase S8 family.</text>
</comment>
<dbReference type="PROSITE" id="PS00136">
    <property type="entry name" value="SUBTILASE_ASP"/>
    <property type="match status" value="1"/>
</dbReference>
<dbReference type="Pfam" id="PF00082">
    <property type="entry name" value="Peptidase_S8"/>
    <property type="match status" value="1"/>
</dbReference>
<dbReference type="InterPro" id="IPR036852">
    <property type="entry name" value="Peptidase_S8/S53_dom_sf"/>
</dbReference>
<dbReference type="PROSITE" id="PS51892">
    <property type="entry name" value="SUBTILASE"/>
    <property type="match status" value="1"/>
</dbReference>
<evidence type="ECO:0000256" key="4">
    <source>
        <dbReference type="ARBA" id="ARBA00022801"/>
    </source>
</evidence>
<dbReference type="Proteomes" id="UP000799439">
    <property type="component" value="Unassembled WGS sequence"/>
</dbReference>
<feature type="signal peptide" evidence="8">
    <location>
        <begin position="1"/>
        <end position="22"/>
    </location>
</feature>
<name>A0A9P4MCR8_9PEZI</name>
<evidence type="ECO:0000256" key="7">
    <source>
        <dbReference type="RuleBase" id="RU003355"/>
    </source>
</evidence>
<dbReference type="OrthoDB" id="206201at2759"/>
<dbReference type="Gene3D" id="3.30.70.80">
    <property type="entry name" value="Peptidase S8 propeptide/proteinase inhibitor I9"/>
    <property type="match status" value="1"/>
</dbReference>
<evidence type="ECO:0000256" key="3">
    <source>
        <dbReference type="ARBA" id="ARBA00022729"/>
    </source>
</evidence>
<dbReference type="PROSITE" id="PS00137">
    <property type="entry name" value="SUBTILASE_HIS"/>
    <property type="match status" value="1"/>
</dbReference>
<keyword evidence="12" id="KW-1185">Reference proteome</keyword>
<dbReference type="InterPro" id="IPR034193">
    <property type="entry name" value="PCSK9_ProteinaseK-like"/>
</dbReference>
<dbReference type="PANTHER" id="PTHR43806:SF58">
    <property type="entry name" value="ALKALINE PROTEASE 1-RELATED"/>
    <property type="match status" value="1"/>
</dbReference>
<feature type="domain" description="Peptidase S8/S53" evidence="9">
    <location>
        <begin position="169"/>
        <end position="404"/>
    </location>
</feature>
<dbReference type="InterPro" id="IPR023827">
    <property type="entry name" value="Peptidase_S8_Asp-AS"/>
</dbReference>
<dbReference type="InterPro" id="IPR037045">
    <property type="entry name" value="S8pro/Inhibitor_I9_sf"/>
</dbReference>
<dbReference type="GO" id="GO:0005576">
    <property type="term" value="C:extracellular region"/>
    <property type="evidence" value="ECO:0007669"/>
    <property type="project" value="UniProtKB-ARBA"/>
</dbReference>
<evidence type="ECO:0000256" key="2">
    <source>
        <dbReference type="ARBA" id="ARBA00022670"/>
    </source>
</evidence>
<evidence type="ECO:0000256" key="6">
    <source>
        <dbReference type="PROSITE-ProRule" id="PRU01240"/>
    </source>
</evidence>
<organism evidence="11 12">
    <name type="scientific">Myriangium duriaei CBS 260.36</name>
    <dbReference type="NCBI Taxonomy" id="1168546"/>
    <lineage>
        <taxon>Eukaryota</taxon>
        <taxon>Fungi</taxon>
        <taxon>Dikarya</taxon>
        <taxon>Ascomycota</taxon>
        <taxon>Pezizomycotina</taxon>
        <taxon>Dothideomycetes</taxon>
        <taxon>Dothideomycetidae</taxon>
        <taxon>Myriangiales</taxon>
        <taxon>Myriangiaceae</taxon>
        <taxon>Myriangium</taxon>
    </lineage>
</organism>
<gene>
    <name evidence="11" type="ORF">K461DRAFT_298213</name>
</gene>
<keyword evidence="5 6" id="KW-0720">Serine protease</keyword>
<keyword evidence="4 6" id="KW-0378">Hydrolase</keyword>
<feature type="active site" description="Charge relay system" evidence="6">
    <location>
        <position position="175"/>
    </location>
</feature>
<dbReference type="InterPro" id="IPR015500">
    <property type="entry name" value="Peptidase_S8_subtilisin-rel"/>
</dbReference>
<dbReference type="PANTHER" id="PTHR43806">
    <property type="entry name" value="PEPTIDASE S8"/>
    <property type="match status" value="1"/>
</dbReference>
<dbReference type="InterPro" id="IPR010259">
    <property type="entry name" value="S8pro/Inhibitor_I9"/>
</dbReference>
<reference evidence="11" key="1">
    <citation type="journal article" date="2020" name="Stud. Mycol.">
        <title>101 Dothideomycetes genomes: a test case for predicting lifestyles and emergence of pathogens.</title>
        <authorList>
            <person name="Haridas S."/>
            <person name="Albert R."/>
            <person name="Binder M."/>
            <person name="Bloem J."/>
            <person name="Labutti K."/>
            <person name="Salamov A."/>
            <person name="Andreopoulos B."/>
            <person name="Baker S."/>
            <person name="Barry K."/>
            <person name="Bills G."/>
            <person name="Bluhm B."/>
            <person name="Cannon C."/>
            <person name="Castanera R."/>
            <person name="Culley D."/>
            <person name="Daum C."/>
            <person name="Ezra D."/>
            <person name="Gonzalez J."/>
            <person name="Henrissat B."/>
            <person name="Kuo A."/>
            <person name="Liang C."/>
            <person name="Lipzen A."/>
            <person name="Lutzoni F."/>
            <person name="Magnuson J."/>
            <person name="Mondo S."/>
            <person name="Nolan M."/>
            <person name="Ohm R."/>
            <person name="Pangilinan J."/>
            <person name="Park H.-J."/>
            <person name="Ramirez L."/>
            <person name="Alfaro M."/>
            <person name="Sun H."/>
            <person name="Tritt A."/>
            <person name="Yoshinaga Y."/>
            <person name="Zwiers L.-H."/>
            <person name="Turgeon B."/>
            <person name="Goodwin S."/>
            <person name="Spatafora J."/>
            <person name="Crous P."/>
            <person name="Grigoriev I."/>
        </authorList>
    </citation>
    <scope>NUCLEOTIDE SEQUENCE</scope>
    <source>
        <strain evidence="11">CBS 260.36</strain>
    </source>
</reference>
<dbReference type="CDD" id="cd04077">
    <property type="entry name" value="Peptidases_S8_PCSK9_ProteinaseK_like"/>
    <property type="match status" value="1"/>
</dbReference>
<evidence type="ECO:0000256" key="5">
    <source>
        <dbReference type="ARBA" id="ARBA00022825"/>
    </source>
</evidence>
<dbReference type="InterPro" id="IPR000209">
    <property type="entry name" value="Peptidase_S8/S53_dom"/>
</dbReference>
<dbReference type="Pfam" id="PF05922">
    <property type="entry name" value="Inhibitor_I9"/>
    <property type="match status" value="1"/>
</dbReference>
<evidence type="ECO:0000259" key="10">
    <source>
        <dbReference type="Pfam" id="PF05922"/>
    </source>
</evidence>
<proteinExistence type="inferred from homology"/>
<protein>
    <submittedName>
        <fullName evidence="11">Subtilisin-like protein</fullName>
    </submittedName>
</protein>
<evidence type="ECO:0000313" key="11">
    <source>
        <dbReference type="EMBL" id="KAF2148122.1"/>
    </source>
</evidence>
<evidence type="ECO:0000313" key="12">
    <source>
        <dbReference type="Proteomes" id="UP000799439"/>
    </source>
</evidence>
<keyword evidence="3 8" id="KW-0732">Signal</keyword>
<dbReference type="SUPFAM" id="SSF52743">
    <property type="entry name" value="Subtilisin-like"/>
    <property type="match status" value="1"/>
</dbReference>
<dbReference type="Gene3D" id="3.40.50.200">
    <property type="entry name" value="Peptidase S8/S53 domain"/>
    <property type="match status" value="1"/>
</dbReference>
<feature type="active site" description="Charge relay system" evidence="6">
    <location>
        <position position="209"/>
    </location>
</feature>
<dbReference type="EMBL" id="ML996094">
    <property type="protein sequence ID" value="KAF2148122.1"/>
    <property type="molecule type" value="Genomic_DNA"/>
</dbReference>
<feature type="active site" description="Charge relay system" evidence="6">
    <location>
        <position position="364"/>
    </location>
</feature>
<evidence type="ECO:0000256" key="1">
    <source>
        <dbReference type="ARBA" id="ARBA00011073"/>
    </source>
</evidence>
<dbReference type="GO" id="GO:0006508">
    <property type="term" value="P:proteolysis"/>
    <property type="evidence" value="ECO:0007669"/>
    <property type="project" value="UniProtKB-KW"/>
</dbReference>
<dbReference type="SUPFAM" id="SSF54897">
    <property type="entry name" value="Protease propeptides/inhibitors"/>
    <property type="match status" value="1"/>
</dbReference>